<gene>
    <name evidence="1" type="ORF">Acr_14g0006240</name>
</gene>
<dbReference type="PANTHER" id="PTHR33993">
    <property type="entry name" value="GLYOXALASE-RELATED"/>
    <property type="match status" value="1"/>
</dbReference>
<dbReference type="AlphaFoldDB" id="A0A7J0FQI7"/>
<sequence>MAASLRWIVQLHKDVPKAAKFYSEGLDLTINVCTLRWAELQSGPLKLALLHSPRPYRSHAPSLKRVPSVLPGRLGYFLELGQWTSQSSACADTEALCVQHRDTRGTAASLTGRDLRQVQEVGIVHTTAPSFLLDLRACGLEVKMRVCQARHRSHQPRGALLWTV</sequence>
<dbReference type="Proteomes" id="UP000585474">
    <property type="component" value="Unassembled WGS sequence"/>
</dbReference>
<evidence type="ECO:0000313" key="2">
    <source>
        <dbReference type="Proteomes" id="UP000585474"/>
    </source>
</evidence>
<dbReference type="PANTHER" id="PTHR33993:SF14">
    <property type="entry name" value="GB|AAF24581.1"/>
    <property type="match status" value="1"/>
</dbReference>
<comment type="caution">
    <text evidence="1">The sequence shown here is derived from an EMBL/GenBank/DDBJ whole genome shotgun (WGS) entry which is preliminary data.</text>
</comment>
<dbReference type="OrthoDB" id="10267381at2759"/>
<reference evidence="1 2" key="1">
    <citation type="submission" date="2019-07" db="EMBL/GenBank/DDBJ databases">
        <title>De Novo Assembly of kiwifruit Actinidia rufa.</title>
        <authorList>
            <person name="Sugita-Konishi S."/>
            <person name="Sato K."/>
            <person name="Mori E."/>
            <person name="Abe Y."/>
            <person name="Kisaki G."/>
            <person name="Hamano K."/>
            <person name="Suezawa K."/>
            <person name="Otani M."/>
            <person name="Fukuda T."/>
            <person name="Manabe T."/>
            <person name="Gomi K."/>
            <person name="Tabuchi M."/>
            <person name="Akimitsu K."/>
            <person name="Kataoka I."/>
        </authorList>
    </citation>
    <scope>NUCLEOTIDE SEQUENCE [LARGE SCALE GENOMIC DNA]</scope>
    <source>
        <strain evidence="2">cv. Fuchu</strain>
    </source>
</reference>
<dbReference type="SUPFAM" id="SSF54593">
    <property type="entry name" value="Glyoxalase/Bleomycin resistance protein/Dihydroxybiphenyl dioxygenase"/>
    <property type="match status" value="1"/>
</dbReference>
<proteinExistence type="predicted"/>
<dbReference type="InterPro" id="IPR029068">
    <property type="entry name" value="Glyas_Bleomycin-R_OHBP_Dase"/>
</dbReference>
<protein>
    <submittedName>
        <fullName evidence="1">Uncharacterized protein</fullName>
    </submittedName>
</protein>
<organism evidence="1 2">
    <name type="scientific">Actinidia rufa</name>
    <dbReference type="NCBI Taxonomy" id="165716"/>
    <lineage>
        <taxon>Eukaryota</taxon>
        <taxon>Viridiplantae</taxon>
        <taxon>Streptophyta</taxon>
        <taxon>Embryophyta</taxon>
        <taxon>Tracheophyta</taxon>
        <taxon>Spermatophyta</taxon>
        <taxon>Magnoliopsida</taxon>
        <taxon>eudicotyledons</taxon>
        <taxon>Gunneridae</taxon>
        <taxon>Pentapetalae</taxon>
        <taxon>asterids</taxon>
        <taxon>Ericales</taxon>
        <taxon>Actinidiaceae</taxon>
        <taxon>Actinidia</taxon>
    </lineage>
</organism>
<accession>A0A7J0FQI7</accession>
<name>A0A7J0FQI7_9ERIC</name>
<dbReference type="EMBL" id="BJWL01000014">
    <property type="protein sequence ID" value="GFZ00989.1"/>
    <property type="molecule type" value="Genomic_DNA"/>
</dbReference>
<evidence type="ECO:0000313" key="1">
    <source>
        <dbReference type="EMBL" id="GFZ00989.1"/>
    </source>
</evidence>
<dbReference type="InterPro" id="IPR052164">
    <property type="entry name" value="Anthracycline_SecMetBiosynth"/>
</dbReference>
<keyword evidence="2" id="KW-1185">Reference proteome</keyword>